<dbReference type="NCBIfam" id="NF002806">
    <property type="entry name" value="PRK02948.1"/>
    <property type="match status" value="1"/>
</dbReference>
<dbReference type="NCBIfam" id="TIGR03402">
    <property type="entry name" value="FeS_nifS"/>
    <property type="match status" value="1"/>
</dbReference>
<keyword evidence="9" id="KW-0411">Iron-sulfur</keyword>
<dbReference type="GO" id="GO:0051536">
    <property type="term" value="F:iron-sulfur cluster binding"/>
    <property type="evidence" value="ECO:0007669"/>
    <property type="project" value="UniProtKB-KW"/>
</dbReference>
<dbReference type="GO" id="GO:0031071">
    <property type="term" value="F:cysteine desulfurase activity"/>
    <property type="evidence" value="ECO:0007669"/>
    <property type="project" value="UniProtKB-EC"/>
</dbReference>
<dbReference type="InterPro" id="IPR015424">
    <property type="entry name" value="PyrdxlP-dep_Trfase"/>
</dbReference>
<dbReference type="GO" id="GO:0030170">
    <property type="term" value="F:pyridoxal phosphate binding"/>
    <property type="evidence" value="ECO:0007669"/>
    <property type="project" value="InterPro"/>
</dbReference>
<evidence type="ECO:0000259" key="10">
    <source>
        <dbReference type="Pfam" id="PF00266"/>
    </source>
</evidence>
<keyword evidence="5" id="KW-0808">Transferase</keyword>
<comment type="cofactor">
    <cofactor evidence="1">
        <name>pyridoxal 5'-phosphate</name>
        <dbReference type="ChEBI" id="CHEBI:597326"/>
    </cofactor>
</comment>
<dbReference type="Gene3D" id="1.10.260.50">
    <property type="match status" value="1"/>
</dbReference>
<evidence type="ECO:0000256" key="5">
    <source>
        <dbReference type="ARBA" id="ARBA00022679"/>
    </source>
</evidence>
<organism evidence="11">
    <name type="scientific">marine sediment metagenome</name>
    <dbReference type="NCBI Taxonomy" id="412755"/>
    <lineage>
        <taxon>unclassified sequences</taxon>
        <taxon>metagenomes</taxon>
        <taxon>ecological metagenomes</taxon>
    </lineage>
</organism>
<keyword evidence="8" id="KW-0408">Iron</keyword>
<evidence type="ECO:0000256" key="4">
    <source>
        <dbReference type="ARBA" id="ARBA00012239"/>
    </source>
</evidence>
<comment type="caution">
    <text evidence="11">The sequence shown here is derived from an EMBL/GenBank/DDBJ whole genome shotgun (WGS) entry which is preliminary data.</text>
</comment>
<evidence type="ECO:0000256" key="7">
    <source>
        <dbReference type="ARBA" id="ARBA00022898"/>
    </source>
</evidence>
<name>A0A0F9QTJ7_9ZZZZ</name>
<dbReference type="Gene3D" id="3.90.1150.10">
    <property type="entry name" value="Aspartate Aminotransferase, domain 1"/>
    <property type="match status" value="1"/>
</dbReference>
<dbReference type="Pfam" id="PF00266">
    <property type="entry name" value="Aminotran_5"/>
    <property type="match status" value="1"/>
</dbReference>
<dbReference type="PANTHER" id="PTHR11601">
    <property type="entry name" value="CYSTEINE DESULFURYLASE FAMILY MEMBER"/>
    <property type="match status" value="1"/>
</dbReference>
<comment type="subunit">
    <text evidence="3">Homodimer.</text>
</comment>
<dbReference type="Gene3D" id="3.40.640.10">
    <property type="entry name" value="Type I PLP-dependent aspartate aminotransferase-like (Major domain)"/>
    <property type="match status" value="1"/>
</dbReference>
<dbReference type="PROSITE" id="PS00595">
    <property type="entry name" value="AA_TRANSFER_CLASS_5"/>
    <property type="match status" value="1"/>
</dbReference>
<proteinExistence type="inferred from homology"/>
<dbReference type="GO" id="GO:0006520">
    <property type="term" value="P:amino acid metabolic process"/>
    <property type="evidence" value="ECO:0007669"/>
    <property type="project" value="InterPro"/>
</dbReference>
<evidence type="ECO:0000313" key="11">
    <source>
        <dbReference type="EMBL" id="KKN47640.1"/>
    </source>
</evidence>
<dbReference type="InterPro" id="IPR020578">
    <property type="entry name" value="Aminotrans_V_PyrdxlP_BS"/>
</dbReference>
<dbReference type="PANTHER" id="PTHR11601:SF34">
    <property type="entry name" value="CYSTEINE DESULFURASE"/>
    <property type="match status" value="1"/>
</dbReference>
<evidence type="ECO:0000256" key="8">
    <source>
        <dbReference type="ARBA" id="ARBA00023004"/>
    </source>
</evidence>
<accession>A0A0F9QTJ7</accession>
<evidence type="ECO:0000256" key="9">
    <source>
        <dbReference type="ARBA" id="ARBA00023014"/>
    </source>
</evidence>
<dbReference type="InterPro" id="IPR016454">
    <property type="entry name" value="Cysteine_dSase"/>
</dbReference>
<dbReference type="InterPro" id="IPR017772">
    <property type="entry name" value="Cys_deSase_NifS_bac/arc"/>
</dbReference>
<evidence type="ECO:0000256" key="1">
    <source>
        <dbReference type="ARBA" id="ARBA00001933"/>
    </source>
</evidence>
<gene>
    <name evidence="11" type="ORF">LCGC14_0660930</name>
</gene>
<keyword evidence="6" id="KW-0479">Metal-binding</keyword>
<comment type="similarity">
    <text evidence="2">Belongs to the class-V pyridoxal-phosphate-dependent aminotransferase family. NifS/IscS subfamily.</text>
</comment>
<keyword evidence="7" id="KW-0663">Pyridoxal phosphate</keyword>
<dbReference type="InterPro" id="IPR015421">
    <property type="entry name" value="PyrdxlP-dep_Trfase_major"/>
</dbReference>
<dbReference type="PIRSF" id="PIRSF005572">
    <property type="entry name" value="NifS"/>
    <property type="match status" value="1"/>
</dbReference>
<feature type="domain" description="Aminotransferase class V" evidence="10">
    <location>
        <begin position="2"/>
        <end position="362"/>
    </location>
</feature>
<evidence type="ECO:0000256" key="3">
    <source>
        <dbReference type="ARBA" id="ARBA00011738"/>
    </source>
</evidence>
<dbReference type="GO" id="GO:0046872">
    <property type="term" value="F:metal ion binding"/>
    <property type="evidence" value="ECO:0007669"/>
    <property type="project" value="UniProtKB-KW"/>
</dbReference>
<reference evidence="11" key="1">
    <citation type="journal article" date="2015" name="Nature">
        <title>Complex archaea that bridge the gap between prokaryotes and eukaryotes.</title>
        <authorList>
            <person name="Spang A."/>
            <person name="Saw J.H."/>
            <person name="Jorgensen S.L."/>
            <person name="Zaremba-Niedzwiedzka K."/>
            <person name="Martijn J."/>
            <person name="Lind A.E."/>
            <person name="van Eijk R."/>
            <person name="Schleper C."/>
            <person name="Guy L."/>
            <person name="Ettema T.J."/>
        </authorList>
    </citation>
    <scope>NUCLEOTIDE SEQUENCE</scope>
</reference>
<protein>
    <recommendedName>
        <fullName evidence="4">cysteine desulfurase</fullName>
        <ecNumber evidence="4">2.8.1.7</ecNumber>
    </recommendedName>
</protein>
<dbReference type="EMBL" id="LAZR01001264">
    <property type="protein sequence ID" value="KKN47640.1"/>
    <property type="molecule type" value="Genomic_DNA"/>
</dbReference>
<dbReference type="FunFam" id="3.40.640.10:FF:000084">
    <property type="entry name" value="IscS-like cysteine desulfurase"/>
    <property type="match status" value="1"/>
</dbReference>
<dbReference type="SUPFAM" id="SSF53383">
    <property type="entry name" value="PLP-dependent transferases"/>
    <property type="match status" value="1"/>
</dbReference>
<evidence type="ECO:0000256" key="6">
    <source>
        <dbReference type="ARBA" id="ARBA00022723"/>
    </source>
</evidence>
<dbReference type="EC" id="2.8.1.7" evidence="4"/>
<sequence>MIYLDNNATTPLDPAVAEKMSQFLKEHFGNPSSLYPIGRKVKEIITEAREVIAKAIGAVRTEIIFTASGTEADNFAIRGVLDAFPEKNEIITSAIEHPAIMNSADYLEKKGLKVTYVPVDKYGTVDIDFLRNAITPQTSLISVMYANNEVGTIQPIEQISKIAKERGVLFHTDAVQAFGKIDVNVNKLGVDLLSISAHKIYGPKGVGALYIRKGTNIWPLIYGGSQEREMRAGTENTIGIVGFGEAVRVMTERKDKDKKRTKKLSEQLKKGIEEKIPKVKFNGHEKNRMKGTLNFSFYNLEAEAILLSLATKGIYVSTGSACSEGAEDVSHVLEAIGLKPEVARSSVRMSLGRFNTEEDIKTVLEELPEIVEKLREISALDIDED</sequence>
<dbReference type="InterPro" id="IPR000192">
    <property type="entry name" value="Aminotrans_V_dom"/>
</dbReference>
<dbReference type="AlphaFoldDB" id="A0A0F9QTJ7"/>
<evidence type="ECO:0000256" key="2">
    <source>
        <dbReference type="ARBA" id="ARBA00006490"/>
    </source>
</evidence>
<dbReference type="InterPro" id="IPR015422">
    <property type="entry name" value="PyrdxlP-dep_Trfase_small"/>
</dbReference>